<reference evidence="2 3" key="2">
    <citation type="journal article" date="2017" name="Genome Biol. Evol.">
        <title>Trajectories and Drivers of Genome Evolution in Surface-Associated Marine Phaeobacter.</title>
        <authorList>
            <person name="Freese H.M."/>
            <person name="Sikorski J."/>
            <person name="Bunk B."/>
            <person name="Scheuner C."/>
            <person name="Meier-Kolthoff J.P."/>
            <person name="Sproer C."/>
            <person name="Gram L."/>
            <person name="Overmann J."/>
        </authorList>
    </citation>
    <scope>NUCLEOTIDE SEQUENCE [LARGE SCALE GENOMIC DNA]</scope>
    <source>
        <strain evidence="2 3">P88</strain>
    </source>
</reference>
<protein>
    <submittedName>
        <fullName evidence="2">Uncharacterized protein</fullName>
    </submittedName>
</protein>
<evidence type="ECO:0000256" key="1">
    <source>
        <dbReference type="SAM" id="MobiDB-lite"/>
    </source>
</evidence>
<feature type="compositionally biased region" description="Basic and acidic residues" evidence="1">
    <location>
        <begin position="144"/>
        <end position="153"/>
    </location>
</feature>
<feature type="region of interest" description="Disordered" evidence="1">
    <location>
        <begin position="87"/>
        <end position="160"/>
    </location>
</feature>
<dbReference type="AlphaFoldDB" id="A0A2I7JJY5"/>
<reference evidence="2 3" key="1">
    <citation type="journal article" date="2017" name="Front. Microbiol.">
        <title>Phaeobacter piscinae sp. nov., a species of the Roseobacter group and potential aquaculture probiont.</title>
        <authorList>
            <person name="Sonnenschein E.C."/>
            <person name="Phippen C.B.W."/>
            <person name="Nielsen K.F."/>
            <person name="Mateiu R.V."/>
            <person name="Melchiorsen J."/>
            <person name="Gram L."/>
            <person name="Overmann J."/>
            <person name="Freese H.M."/>
        </authorList>
    </citation>
    <scope>NUCLEOTIDE SEQUENCE [LARGE SCALE GENOMIC DNA]</scope>
    <source>
        <strain evidence="2 3">P88</strain>
    </source>
</reference>
<dbReference type="RefSeq" id="WP_014880357.1">
    <property type="nucleotide sequence ID" value="NZ_CBCSDS010000009.1"/>
</dbReference>
<gene>
    <name evidence="2" type="ORF">PhaeoP88_02069</name>
</gene>
<dbReference type="Proteomes" id="UP000236447">
    <property type="component" value="Chromosome"/>
</dbReference>
<evidence type="ECO:0000313" key="3">
    <source>
        <dbReference type="Proteomes" id="UP000236447"/>
    </source>
</evidence>
<evidence type="ECO:0000313" key="2">
    <source>
        <dbReference type="EMBL" id="AUQ99435.1"/>
    </source>
</evidence>
<name>A0A2I7JJY5_9RHOB</name>
<organism evidence="2 3">
    <name type="scientific">Phaeobacter inhibens</name>
    <dbReference type="NCBI Taxonomy" id="221822"/>
    <lineage>
        <taxon>Bacteria</taxon>
        <taxon>Pseudomonadati</taxon>
        <taxon>Pseudomonadota</taxon>
        <taxon>Alphaproteobacteria</taxon>
        <taxon>Rhodobacterales</taxon>
        <taxon>Roseobacteraceae</taxon>
        <taxon>Phaeobacter</taxon>
    </lineage>
</organism>
<sequence>MIGVVLWTDYDLRQAVIWCEDHGDLVYYRWTSLDEPVVLSKGDCVAFQVETKGALRLACDLRLIEESQSPELAAKLVRAEHEANLYPPKSRSNATVMSWEDARRDPLYPTAEEAERQEYGPSQNSLHDVSDPRPTGGATVVSFPDKKAREARAQAKRRSG</sequence>
<proteinExistence type="predicted"/>
<dbReference type="EMBL" id="CP010725">
    <property type="protein sequence ID" value="AUQ99435.1"/>
    <property type="molecule type" value="Genomic_DNA"/>
</dbReference>
<accession>A0A2I7JJY5</accession>